<feature type="domain" description="T6SS Phospholipase effector Tle1-like catalytic" evidence="2">
    <location>
        <begin position="27"/>
        <end position="262"/>
    </location>
</feature>
<dbReference type="Pfam" id="PF09994">
    <property type="entry name" value="T6SS_Tle1-like_cat"/>
    <property type="match status" value="1"/>
</dbReference>
<dbReference type="Proteomes" id="UP001383192">
    <property type="component" value="Unassembled WGS sequence"/>
</dbReference>
<protein>
    <recommendedName>
        <fullName evidence="2">T6SS Phospholipase effector Tle1-like catalytic domain-containing protein</fullName>
    </recommendedName>
</protein>
<dbReference type="AlphaFoldDB" id="A0AAW0D4B1"/>
<gene>
    <name evidence="3" type="ORF">VNI00_007247</name>
</gene>
<evidence type="ECO:0000313" key="4">
    <source>
        <dbReference type="Proteomes" id="UP001383192"/>
    </source>
</evidence>
<name>A0AAW0D4B1_9AGAR</name>
<feature type="region of interest" description="Disordered" evidence="1">
    <location>
        <begin position="288"/>
        <end position="310"/>
    </location>
</feature>
<dbReference type="InterPro" id="IPR018712">
    <property type="entry name" value="Tle1-like_cat"/>
</dbReference>
<reference evidence="3 4" key="1">
    <citation type="submission" date="2024-01" db="EMBL/GenBank/DDBJ databases">
        <title>A draft genome for a cacao thread blight-causing isolate of Paramarasmius palmivorus.</title>
        <authorList>
            <person name="Baruah I.K."/>
            <person name="Bukari Y."/>
            <person name="Amoako-Attah I."/>
            <person name="Meinhardt L.W."/>
            <person name="Bailey B.A."/>
            <person name="Cohen S.P."/>
        </authorList>
    </citation>
    <scope>NUCLEOTIDE SEQUENCE [LARGE SCALE GENOMIC DNA]</scope>
    <source>
        <strain evidence="3 4">GH-12</strain>
    </source>
</reference>
<dbReference type="PANTHER" id="PTHR33840:SF2">
    <property type="entry name" value="TLE1 PHOSPHOLIPASE DOMAIN-CONTAINING PROTEIN"/>
    <property type="match status" value="1"/>
</dbReference>
<keyword evidence="4" id="KW-1185">Reference proteome</keyword>
<feature type="region of interest" description="Disordered" evidence="1">
    <location>
        <begin position="180"/>
        <end position="221"/>
    </location>
</feature>
<sequence>METTSAAQEGEPYTTTPEREEDRSDLKITPKVMDEAIAWNLHSHVMHGYEFLMQNYTHGDKICIFGFSRGAYTARSLAGMIGIIPAWNFQQVPFAWKMYTREDRVGWQQSKKFKETFSAHAKIEFLGVWDTVDSVGIIPRRLPFTRSNTNVKTFRHAMALDEHRVKFKFRPWEDTPPDERAFRMREKERHRRESEYDADDHKAKEEKAKEEKAKEDHSNEKAKTDVKEVWFAGAHCDVGGGSVPNETKPSLARISLRWMVRECHKTETGILFDCKKLEALGLDPAVLSKETSGSSSSPDQTAASTESTPIIPSEVHISTANESNATTVKEEKDTDLEDATSKIFDQLRRNRVWWILEFIPLMTIHRKEEQRRVWKRLGCNLGGGRVISKPKNEDTVKIHKSVYTRIMHEGYQPKARLVRNEKRASERSWPTGKENDTWHKAWRERYKVEWVD</sequence>
<evidence type="ECO:0000313" key="3">
    <source>
        <dbReference type="EMBL" id="KAK7045833.1"/>
    </source>
</evidence>
<organism evidence="3 4">
    <name type="scientific">Paramarasmius palmivorus</name>
    <dbReference type="NCBI Taxonomy" id="297713"/>
    <lineage>
        <taxon>Eukaryota</taxon>
        <taxon>Fungi</taxon>
        <taxon>Dikarya</taxon>
        <taxon>Basidiomycota</taxon>
        <taxon>Agaricomycotina</taxon>
        <taxon>Agaricomycetes</taxon>
        <taxon>Agaricomycetidae</taxon>
        <taxon>Agaricales</taxon>
        <taxon>Marasmiineae</taxon>
        <taxon>Marasmiaceae</taxon>
        <taxon>Paramarasmius</taxon>
    </lineage>
</organism>
<dbReference type="PANTHER" id="PTHR33840">
    <property type="match status" value="1"/>
</dbReference>
<accession>A0AAW0D4B1</accession>
<dbReference type="EMBL" id="JAYKXP010000023">
    <property type="protein sequence ID" value="KAK7045833.1"/>
    <property type="molecule type" value="Genomic_DNA"/>
</dbReference>
<proteinExistence type="predicted"/>
<evidence type="ECO:0000256" key="1">
    <source>
        <dbReference type="SAM" id="MobiDB-lite"/>
    </source>
</evidence>
<feature type="region of interest" description="Disordered" evidence="1">
    <location>
        <begin position="1"/>
        <end position="24"/>
    </location>
</feature>
<evidence type="ECO:0000259" key="2">
    <source>
        <dbReference type="Pfam" id="PF09994"/>
    </source>
</evidence>
<comment type="caution">
    <text evidence="3">The sequence shown here is derived from an EMBL/GenBank/DDBJ whole genome shotgun (WGS) entry which is preliminary data.</text>
</comment>
<feature type="compositionally biased region" description="Polar residues" evidence="1">
    <location>
        <begin position="289"/>
        <end position="310"/>
    </location>
</feature>